<dbReference type="EMBL" id="HM004124">
    <property type="protein sequence ID" value="ADG59950.1"/>
    <property type="molecule type" value="Genomic_DNA"/>
</dbReference>
<sequence length="37" mass="3698">MGAFAPIGVSMNFAAIVGAFFGASYFVAVTSGFFGGM</sequence>
<protein>
    <submittedName>
        <fullName evidence="2">Uncharacterized protein</fullName>
    </submittedName>
</protein>
<evidence type="ECO:0000313" key="3">
    <source>
        <dbReference type="Proteomes" id="UP000008731"/>
    </source>
</evidence>
<feature type="transmembrane region" description="Helical" evidence="1">
    <location>
        <begin position="12"/>
        <end position="34"/>
    </location>
</feature>
<reference evidence="2 3" key="1">
    <citation type="journal article" date="2010" name="Virol. J.">
        <title>Genomes of the T4-related bacteriophages as windows on microbial genome evolution.</title>
        <authorList>
            <person name="Petrov V.M."/>
            <person name="Ratnayaka S."/>
            <person name="Nolan J.M."/>
            <person name="Miller E.S."/>
            <person name="Karam J.D."/>
        </authorList>
    </citation>
    <scope>NUCLEOTIDE SEQUENCE [LARGE SCALE GENOMIC DNA]</scope>
</reference>
<dbReference type="GeneID" id="9926484"/>
<proteinExistence type="predicted"/>
<dbReference type="Proteomes" id="UP000008731">
    <property type="component" value="Segment"/>
</dbReference>
<evidence type="ECO:0000313" key="2">
    <source>
        <dbReference type="EMBL" id="ADG59950.1"/>
    </source>
</evidence>
<keyword evidence="1" id="KW-1133">Transmembrane helix</keyword>
<organism evidence="2 3">
    <name type="scientific">Acinetobacter phage Acj9</name>
    <dbReference type="NCBI Taxonomy" id="760939"/>
    <lineage>
        <taxon>Viruses</taxon>
        <taxon>Duplodnaviria</taxon>
        <taxon>Heunggongvirae</taxon>
        <taxon>Uroviricota</taxon>
        <taxon>Caudoviricetes</taxon>
        <taxon>Pantevenvirales</taxon>
        <taxon>Straboviridae</taxon>
        <taxon>Twarogvirinae</taxon>
        <taxon>Acajnonavirus</taxon>
        <taxon>Acajnonavirus acj9</taxon>
    </lineage>
</organism>
<keyword evidence="3" id="KW-1185">Reference proteome</keyword>
<name>E5EPI4_9CAUD</name>
<evidence type="ECO:0000256" key="1">
    <source>
        <dbReference type="SAM" id="Phobius"/>
    </source>
</evidence>
<keyword evidence="1" id="KW-0812">Transmembrane</keyword>
<keyword evidence="1" id="KW-0472">Membrane</keyword>
<dbReference type="RefSeq" id="YP_004010187.1">
    <property type="nucleotide sequence ID" value="NC_014663.1"/>
</dbReference>
<dbReference type="KEGG" id="vg:9926484"/>
<accession>E5EPI4</accession>
<gene>
    <name evidence="2" type="ORF">Acj9p050</name>
</gene>